<comment type="similarity">
    <text evidence="5">Belongs to the arginase family.</text>
</comment>
<protein>
    <submittedName>
        <fullName evidence="6">Formimidoylglutamase</fullName>
    </submittedName>
</protein>
<keyword evidence="7" id="KW-1185">Reference proteome</keyword>
<dbReference type="PANTHER" id="PTHR11358">
    <property type="entry name" value="ARGINASE/AGMATINASE"/>
    <property type="match status" value="1"/>
</dbReference>
<keyword evidence="4" id="KW-0464">Manganese</keyword>
<gene>
    <name evidence="6" type="ORF">J0A65_04935</name>
</gene>
<evidence type="ECO:0000313" key="6">
    <source>
        <dbReference type="EMBL" id="MBN7819198.1"/>
    </source>
</evidence>
<dbReference type="PROSITE" id="PS51409">
    <property type="entry name" value="ARGINASE_2"/>
    <property type="match status" value="1"/>
</dbReference>
<comment type="caution">
    <text evidence="6">The sequence shown here is derived from an EMBL/GenBank/DDBJ whole genome shotgun (WGS) entry which is preliminary data.</text>
</comment>
<evidence type="ECO:0000256" key="2">
    <source>
        <dbReference type="ARBA" id="ARBA00022801"/>
    </source>
</evidence>
<dbReference type="PANTHER" id="PTHR11358:SF35">
    <property type="entry name" value="FORMIMIDOYLGLUTAMASE"/>
    <property type="match status" value="1"/>
</dbReference>
<accession>A0ABS3CQ16</accession>
<dbReference type="InterPro" id="IPR023696">
    <property type="entry name" value="Ureohydrolase_dom_sf"/>
</dbReference>
<dbReference type="InterPro" id="IPR006035">
    <property type="entry name" value="Ureohydrolase"/>
</dbReference>
<keyword evidence="2" id="KW-0378">Hydrolase</keyword>
<evidence type="ECO:0000256" key="4">
    <source>
        <dbReference type="ARBA" id="ARBA00023211"/>
    </source>
</evidence>
<dbReference type="CDD" id="cd09988">
    <property type="entry name" value="Formimidoylglutamase"/>
    <property type="match status" value="1"/>
</dbReference>
<dbReference type="RefSeq" id="WP_206593018.1">
    <property type="nucleotide sequence ID" value="NZ_JAFKCS010000003.1"/>
</dbReference>
<keyword evidence="3" id="KW-0369">Histidine metabolism</keyword>
<sequence length="336" mass="36773">MSVRYLGAEGIAQLTHARPGETKLGQVVRSMEDLAYYDQAKAAGCRFALIGVPEQIGPMANCGKGGAHQGWQAFLSIFLNLQANTYLPGDDILLVGELDCCDLPVSEDIATLRAQCEEADKRLVAALKPIFAAGLVPILIGGGHNNAYGLIRACSETRGEPLAAANLDPHSDFRRMEGRHSGNPFRYAHHQGYLSHYAVLGLHEQKNSRDALDALEALGFPWFSIQQLKWRRELSIEQALSQVSDYLQTSRRPVGLELDLDAVSELPTSAVTFAGMSLDDALYYVHRLALLPRLQYLHLAEGAPQRHPAGLEAGNRVVGQALSELVCTFIKARYRA</sequence>
<evidence type="ECO:0000256" key="5">
    <source>
        <dbReference type="PROSITE-ProRule" id="PRU00742"/>
    </source>
</evidence>
<evidence type="ECO:0000256" key="3">
    <source>
        <dbReference type="ARBA" id="ARBA00022808"/>
    </source>
</evidence>
<evidence type="ECO:0000256" key="1">
    <source>
        <dbReference type="ARBA" id="ARBA00022723"/>
    </source>
</evidence>
<dbReference type="Proteomes" id="UP000663992">
    <property type="component" value="Unassembled WGS sequence"/>
</dbReference>
<name>A0ABS3CQ16_9ALTE</name>
<dbReference type="SUPFAM" id="SSF52768">
    <property type="entry name" value="Arginase/deacetylase"/>
    <property type="match status" value="1"/>
</dbReference>
<dbReference type="Gene3D" id="3.40.800.10">
    <property type="entry name" value="Ureohydrolase domain"/>
    <property type="match status" value="1"/>
</dbReference>
<dbReference type="Pfam" id="PF00491">
    <property type="entry name" value="Arginase"/>
    <property type="match status" value="1"/>
</dbReference>
<evidence type="ECO:0000313" key="7">
    <source>
        <dbReference type="Proteomes" id="UP000663992"/>
    </source>
</evidence>
<dbReference type="EMBL" id="JAFKCS010000003">
    <property type="protein sequence ID" value="MBN7819198.1"/>
    <property type="molecule type" value="Genomic_DNA"/>
</dbReference>
<organism evidence="6 7">
    <name type="scientific">Bowmanella yangjiangensis</name>
    <dbReference type="NCBI Taxonomy" id="2811230"/>
    <lineage>
        <taxon>Bacteria</taxon>
        <taxon>Pseudomonadati</taxon>
        <taxon>Pseudomonadota</taxon>
        <taxon>Gammaproteobacteria</taxon>
        <taxon>Alteromonadales</taxon>
        <taxon>Alteromonadaceae</taxon>
        <taxon>Bowmanella</taxon>
    </lineage>
</organism>
<keyword evidence="1" id="KW-0479">Metal-binding</keyword>
<reference evidence="6 7" key="1">
    <citation type="submission" date="2021-03" db="EMBL/GenBank/DDBJ databases">
        <title>novel species isolated from a fishpond in China.</title>
        <authorList>
            <person name="Lu H."/>
            <person name="Cai Z."/>
        </authorList>
    </citation>
    <scope>NUCLEOTIDE SEQUENCE [LARGE SCALE GENOMIC DNA]</scope>
    <source>
        <strain evidence="6 7">Y57</strain>
    </source>
</reference>
<proteinExistence type="inferred from homology"/>